<sequence length="59" mass="6316">MSRLPPSARAHCMQSNARTACVRVLSSLAVRKFVHLRRAVDLSLAALSLLVSAAARTAL</sequence>
<accession>B5HRV5</accession>
<keyword evidence="2" id="KW-1185">Reference proteome</keyword>
<dbReference type="AlphaFoldDB" id="B5HRV5"/>
<proteinExistence type="predicted"/>
<evidence type="ECO:0000313" key="1">
    <source>
        <dbReference type="EMBL" id="EDY55560.1"/>
    </source>
</evidence>
<gene>
    <name evidence="1" type="ORF">SSEG_02140</name>
</gene>
<organism evidence="1 2">
    <name type="scientific">Streptomyces sviceus (strain ATCC 29083 / DSM 924 / JCM 4929 / NBRC 13980 / NCIMB 11184 / NRRL 5439 / UC 5370)</name>
    <dbReference type="NCBI Taxonomy" id="463191"/>
    <lineage>
        <taxon>Bacteria</taxon>
        <taxon>Bacillati</taxon>
        <taxon>Actinomycetota</taxon>
        <taxon>Actinomycetes</taxon>
        <taxon>Kitasatosporales</taxon>
        <taxon>Streptomycetaceae</taxon>
        <taxon>Streptomyces</taxon>
    </lineage>
</organism>
<dbReference type="Proteomes" id="UP000002785">
    <property type="component" value="Chromosome"/>
</dbReference>
<name>B5HRV5_STRX2</name>
<dbReference type="eggNOG" id="ENOG502ZHW7">
    <property type="taxonomic scope" value="Bacteria"/>
</dbReference>
<reference evidence="1" key="1">
    <citation type="submission" date="2009-10" db="EMBL/GenBank/DDBJ databases">
        <title>The genome sequence of Streptomyces sviceus strain ATCC 29083.</title>
        <authorList>
            <consortium name="The Broad Institute Genome Sequencing Platform"/>
            <consortium name="Broad Institute Microbial Sequencing Center"/>
            <person name="Fischbach M."/>
            <person name="Godfrey P."/>
            <person name="Ward D."/>
            <person name="Young S."/>
            <person name="Zeng Q."/>
            <person name="Koehrsen M."/>
            <person name="Alvarado L."/>
            <person name="Berlin A.M."/>
            <person name="Bochicchio J."/>
            <person name="Borenstein D."/>
            <person name="Chapman S.B."/>
            <person name="Chen Z."/>
            <person name="Engels R."/>
            <person name="Freedman E."/>
            <person name="Gellesch M."/>
            <person name="Goldberg J."/>
            <person name="Griggs A."/>
            <person name="Gujja S."/>
            <person name="Heilman E.R."/>
            <person name="Heiman D.I."/>
            <person name="Hepburn T.A."/>
            <person name="Howarth C."/>
            <person name="Jen D."/>
            <person name="Larson L."/>
            <person name="Lewis B."/>
            <person name="Mehta T."/>
            <person name="Park D."/>
            <person name="Pearson M."/>
            <person name="Richards J."/>
            <person name="Roberts A."/>
            <person name="Saif S."/>
            <person name="Shea T.D."/>
            <person name="Shenoy N."/>
            <person name="Sisk P."/>
            <person name="Stolte C."/>
            <person name="Sykes S.N."/>
            <person name="Thomson T."/>
            <person name="Walk T."/>
            <person name="White J."/>
            <person name="Yandava C."/>
            <person name="Straight P."/>
            <person name="Clardy J."/>
            <person name="Hung D."/>
            <person name="Kolter R."/>
            <person name="Mekalanos J."/>
            <person name="Walker S."/>
            <person name="Walsh C.T."/>
            <person name="Wieland-Brown L.C."/>
            <person name="Haas B."/>
            <person name="Nusbaum C."/>
            <person name="Birren B."/>
        </authorList>
    </citation>
    <scope>NUCLEOTIDE SEQUENCE [LARGE SCALE GENOMIC DNA]</scope>
    <source>
        <strain evidence="1">ATCC 29083</strain>
    </source>
</reference>
<dbReference type="EMBL" id="CM000951">
    <property type="protein sequence ID" value="EDY55560.1"/>
    <property type="molecule type" value="Genomic_DNA"/>
</dbReference>
<dbReference type="HOGENOM" id="CLU_2959033_0_0_11"/>
<protein>
    <submittedName>
        <fullName evidence="1">Uncharacterized protein</fullName>
    </submittedName>
</protein>
<evidence type="ECO:0000313" key="2">
    <source>
        <dbReference type="Proteomes" id="UP000002785"/>
    </source>
</evidence>